<keyword evidence="2" id="KW-1185">Reference proteome</keyword>
<reference evidence="1 2" key="1">
    <citation type="submission" date="2020-07" db="EMBL/GenBank/DDBJ databases">
        <title>Genomic Encyclopedia of Type Strains, Phase IV (KMG-IV): sequencing the most valuable type-strain genomes for metagenomic binning, comparative biology and taxonomic classification.</title>
        <authorList>
            <person name="Goeker M."/>
        </authorList>
    </citation>
    <scope>NUCLEOTIDE SEQUENCE [LARGE SCALE GENOMIC DNA]</scope>
    <source>
        <strain evidence="1 2">DSM 23697</strain>
    </source>
</reference>
<protein>
    <recommendedName>
        <fullName evidence="3">DUF4270 family protein</fullName>
    </recommendedName>
</protein>
<comment type="caution">
    <text evidence="1">The sequence shown here is derived from an EMBL/GenBank/DDBJ whole genome shotgun (WGS) entry which is preliminary data.</text>
</comment>
<dbReference type="EMBL" id="JACCCY010000004">
    <property type="protein sequence ID" value="NYI50752.1"/>
    <property type="molecule type" value="Genomic_DNA"/>
</dbReference>
<proteinExistence type="predicted"/>
<organism evidence="1 2">
    <name type="scientific">Macellibacteroides fermentans</name>
    <dbReference type="NCBI Taxonomy" id="879969"/>
    <lineage>
        <taxon>Bacteria</taxon>
        <taxon>Pseudomonadati</taxon>
        <taxon>Bacteroidota</taxon>
        <taxon>Bacteroidia</taxon>
        <taxon>Bacteroidales</taxon>
        <taxon>Porphyromonadaceae</taxon>
        <taxon>Macellibacteroides</taxon>
    </lineage>
</organism>
<sequence>MVTEAVTDYLGTQVQGGVLVKDETFHENTYYYFDVTSFMQQELGTFGMNKHNLQLVLPSSHYTSSFKNLTFSSQKGKNPLKLQLTYTIYESY</sequence>
<evidence type="ECO:0000313" key="1">
    <source>
        <dbReference type="EMBL" id="NYI50752.1"/>
    </source>
</evidence>
<evidence type="ECO:0008006" key="3">
    <source>
        <dbReference type="Google" id="ProtNLM"/>
    </source>
</evidence>
<gene>
    <name evidence="1" type="ORF">F5613_002914</name>
</gene>
<dbReference type="RefSeq" id="WP_246303420.1">
    <property type="nucleotide sequence ID" value="NZ_JACCCY010000004.1"/>
</dbReference>
<name>A0A8E2D539_9PORP</name>
<dbReference type="AlphaFoldDB" id="A0A8E2D539"/>
<evidence type="ECO:0000313" key="2">
    <source>
        <dbReference type="Proteomes" id="UP000574332"/>
    </source>
</evidence>
<dbReference type="Proteomes" id="UP000574332">
    <property type="component" value="Unassembled WGS sequence"/>
</dbReference>
<accession>A0A8E2D539</accession>